<evidence type="ECO:0000313" key="2">
    <source>
        <dbReference type="EMBL" id="MEM6248095.1"/>
    </source>
</evidence>
<dbReference type="InterPro" id="IPR013783">
    <property type="entry name" value="Ig-like_fold"/>
</dbReference>
<reference evidence="2 3" key="1">
    <citation type="submission" date="2024-04" db="EMBL/GenBank/DDBJ databases">
        <title>Novel Shewanella species isolated from Baltic Sea sediments.</title>
        <authorList>
            <person name="Martin-Rodriguez A.J."/>
            <person name="Fernandez-Juarez V."/>
            <person name="Valeriano V.D."/>
            <person name="Mihindukulasooriya I."/>
            <person name="Ceresnova L."/>
            <person name="Joffre E."/>
            <person name="Jensie-Markopoulos S."/>
            <person name="Moore E.R.B."/>
            <person name="Sjoling A."/>
        </authorList>
    </citation>
    <scope>NUCLEOTIDE SEQUENCE [LARGE SCALE GENOMIC DNA]</scope>
    <source>
        <strain evidence="2 3">VAX-SP0-0CM-1</strain>
    </source>
</reference>
<organism evidence="2 3">
    <name type="scientific">Shewanella vaxholmensis</name>
    <dbReference type="NCBI Taxonomy" id="3063535"/>
    <lineage>
        <taxon>Bacteria</taxon>
        <taxon>Pseudomonadati</taxon>
        <taxon>Pseudomonadota</taxon>
        <taxon>Gammaproteobacteria</taxon>
        <taxon>Alteromonadales</taxon>
        <taxon>Shewanellaceae</taxon>
        <taxon>Shewanella</taxon>
    </lineage>
</organism>
<dbReference type="InterPro" id="IPR002909">
    <property type="entry name" value="IPT_dom"/>
</dbReference>
<evidence type="ECO:0000259" key="1">
    <source>
        <dbReference type="Pfam" id="PF01833"/>
    </source>
</evidence>
<dbReference type="RefSeq" id="WP_342899008.1">
    <property type="nucleotide sequence ID" value="NZ_JBCHKT010000008.1"/>
</dbReference>
<dbReference type="Pfam" id="PF01833">
    <property type="entry name" value="TIG"/>
    <property type="match status" value="1"/>
</dbReference>
<accession>A0ABU9UPA1</accession>
<dbReference type="Gene3D" id="2.60.40.10">
    <property type="entry name" value="Immunoglobulins"/>
    <property type="match status" value="1"/>
</dbReference>
<evidence type="ECO:0000313" key="3">
    <source>
        <dbReference type="Proteomes" id="UP001489333"/>
    </source>
</evidence>
<dbReference type="Proteomes" id="UP001489333">
    <property type="component" value="Unassembled WGS sequence"/>
</dbReference>
<protein>
    <submittedName>
        <fullName evidence="2">IPT/TIG domain-containing protein</fullName>
    </submittedName>
</protein>
<comment type="caution">
    <text evidence="2">The sequence shown here is derived from an EMBL/GenBank/DDBJ whole genome shotgun (WGS) entry which is preliminary data.</text>
</comment>
<dbReference type="EMBL" id="JBCHKU010000005">
    <property type="protein sequence ID" value="MEM6248095.1"/>
    <property type="molecule type" value="Genomic_DNA"/>
</dbReference>
<feature type="domain" description="IPT/TIG" evidence="1">
    <location>
        <begin position="459"/>
        <end position="525"/>
    </location>
</feature>
<gene>
    <name evidence="2" type="ORF">AAGS29_05635</name>
</gene>
<proteinExistence type="predicted"/>
<name>A0ABU9UPA1_9GAMM</name>
<dbReference type="InterPro" id="IPR014756">
    <property type="entry name" value="Ig_E-set"/>
</dbReference>
<sequence>MTKNFSSQLAKANATSGSIQPTITNYGTDHFDYGLTATNFLDNWLPSDPSCPNNTEITNEQKDKLSYDGCSELQNRTRLYLSTLIIPLGKDGEYDESLLDTPLRQHAQTAWDGNIMGPQSGTFLGLELWSKDQYYTECPYQDCLYQVLAPGVGAPLGPSPFSFRNSSAYDDANLKARRYLAIRTIIDGILLKFFDIILVGVGYDPTNFDPVVLTKLVIQYSPKLVEEAQKLYDDDDVSSDDIENFTKQIALEFYKNEVEILADPANAGKLGPITTALLQELGISPQDIATMAAGAALRKWTPFVGQIDAILTGSKVADILIDQVKTIKDMAFVPVKSDFTLTWGMKIIDLDPSIMKAEAVDKPLSIIGTGFGINKRWYWYDEEPLTHLKDEGNGVKAKQEYISVSEDGTLLKTAVPASMLANAIGPIAVSVEHRGQMAQSPIKIKIGHNLEIARLKADSGQPGDLVVIEGIGFSSVKADNKVTFAGKNNQRIVAFITKVEAGKITVKVPNNVVSGTVTVEVDNQLSNSLIFSVPYLLDITFGDNGNFNDDIFKLVVNDKVVTDGSSPSRKVGPISVPLAAGMHTIKLVGIRAEDEIGTYYIQFEGDVISVSGDELEGRYLLKDSVKSFTVNVGAIQQKSRSQYQPLLNLQQE</sequence>
<keyword evidence="3" id="KW-1185">Reference proteome</keyword>
<dbReference type="SUPFAM" id="SSF81296">
    <property type="entry name" value="E set domains"/>
    <property type="match status" value="1"/>
</dbReference>